<reference evidence="7" key="1">
    <citation type="submission" date="2016-12" db="EMBL/GenBank/DDBJ databases">
        <title>Whole genome sequencing of Sphingomonas koreensis.</title>
        <authorList>
            <person name="Conlan S."/>
            <person name="Thomas P.J."/>
            <person name="Mullikin J."/>
            <person name="Palmore T.N."/>
            <person name="Frank K.M."/>
            <person name="Segre J.A."/>
        </authorList>
    </citation>
    <scope>NUCLEOTIDE SEQUENCE</scope>
    <source>
        <strain evidence="7">ABOJV</strain>
    </source>
</reference>
<name>A0A1L6JAR1_9SPHN</name>
<dbReference type="Proteomes" id="UP000286681">
    <property type="component" value="Unassembled WGS sequence"/>
</dbReference>
<dbReference type="RefSeq" id="WP_075151652.1">
    <property type="nucleotide sequence ID" value="NZ_CP018820.1"/>
</dbReference>
<dbReference type="EMBL" id="QQWO01000006">
    <property type="protein sequence ID" value="RSV04212.1"/>
    <property type="molecule type" value="Genomic_DNA"/>
</dbReference>
<dbReference type="GO" id="GO:0005524">
    <property type="term" value="F:ATP binding"/>
    <property type="evidence" value="ECO:0007669"/>
    <property type="project" value="UniProtKB-KW"/>
</dbReference>
<evidence type="ECO:0000256" key="3">
    <source>
        <dbReference type="ARBA" id="ARBA00022741"/>
    </source>
</evidence>
<dbReference type="Proteomes" id="UP000185161">
    <property type="component" value="Chromosome"/>
</dbReference>
<evidence type="ECO:0000313" key="7">
    <source>
        <dbReference type="EMBL" id="APR52956.1"/>
    </source>
</evidence>
<keyword evidence="3" id="KW-0547">Nucleotide-binding</keyword>
<evidence type="ECO:0000256" key="1">
    <source>
        <dbReference type="ARBA" id="ARBA00022598"/>
    </source>
</evidence>
<dbReference type="GeneID" id="44133172"/>
<keyword evidence="1" id="KW-0436">Ligase</keyword>
<dbReference type="OrthoDB" id="9765517at2"/>
<dbReference type="InterPro" id="IPR005494">
    <property type="entry name" value="GSPS_pre-ATP-grasp-like_dom"/>
</dbReference>
<keyword evidence="9" id="KW-1185">Reference proteome</keyword>
<evidence type="ECO:0000256" key="4">
    <source>
        <dbReference type="ARBA" id="ARBA00022840"/>
    </source>
</evidence>
<dbReference type="InterPro" id="IPR016185">
    <property type="entry name" value="PreATP-grasp_dom_sf"/>
</dbReference>
<dbReference type="SUPFAM" id="SSF56059">
    <property type="entry name" value="Glutathione synthetase ATP-binding domain-like"/>
    <property type="match status" value="1"/>
</dbReference>
<keyword evidence="2" id="KW-0479">Metal-binding</keyword>
<keyword evidence="4" id="KW-0067">ATP-binding</keyword>
<reference evidence="9" key="2">
    <citation type="submission" date="2016-12" db="EMBL/GenBank/DDBJ databases">
        <title>Whole genome sequencing of Sphingomonas sp. ABOJV.</title>
        <authorList>
            <person name="Conlan S."/>
            <person name="Thomas P.J."/>
            <person name="Mullikin J."/>
            <person name="Palmore T.N."/>
            <person name="Frank K.M."/>
            <person name="Segre J.A."/>
        </authorList>
    </citation>
    <scope>NUCLEOTIDE SEQUENCE [LARGE SCALE GENOMIC DNA]</scope>
    <source>
        <strain evidence="9">ABOJV</strain>
    </source>
</reference>
<dbReference type="EMBL" id="CP018820">
    <property type="protein sequence ID" value="APR52956.1"/>
    <property type="molecule type" value="Genomic_DNA"/>
</dbReference>
<reference evidence="8 10" key="3">
    <citation type="submission" date="2018-07" db="EMBL/GenBank/DDBJ databases">
        <title>Genomic and Epidemiologic Investigation of an Indolent Hospital Outbreak.</title>
        <authorList>
            <person name="Johnson R.C."/>
            <person name="Deming C."/>
            <person name="Conlan S."/>
            <person name="Zellmer C.J."/>
            <person name="Michelin A.V."/>
            <person name="Lee-Lin S."/>
            <person name="Thomas P.J."/>
            <person name="Park M."/>
            <person name="Weingarten R.A."/>
            <person name="Less J."/>
            <person name="Dekker J.P."/>
            <person name="Frank K.M."/>
            <person name="Musser K.A."/>
            <person name="Mcquiston J.R."/>
            <person name="Henderson D.K."/>
            <person name="Lau A.F."/>
            <person name="Palmore T.N."/>
            <person name="Segre J.A."/>
        </authorList>
    </citation>
    <scope>NUCLEOTIDE SEQUENCE [LARGE SCALE GENOMIC DNA]</scope>
    <source>
        <strain evidence="8 10">SK-NIH.Env10_0317</strain>
    </source>
</reference>
<evidence type="ECO:0000313" key="9">
    <source>
        <dbReference type="Proteomes" id="UP000185161"/>
    </source>
</evidence>
<evidence type="ECO:0000313" key="10">
    <source>
        <dbReference type="Proteomes" id="UP000286681"/>
    </source>
</evidence>
<gene>
    <name evidence="7" type="ORF">BRX40_11415</name>
    <name evidence="8" type="ORF">CA257_09105</name>
</gene>
<feature type="domain" description="Glutathionylspermidine synthase pre-ATP-grasp-like" evidence="6">
    <location>
        <begin position="12"/>
        <end position="379"/>
    </location>
</feature>
<dbReference type="Pfam" id="PF03738">
    <property type="entry name" value="GSP_synth"/>
    <property type="match status" value="1"/>
</dbReference>
<keyword evidence="5" id="KW-0460">Magnesium</keyword>
<sequence length="381" mass="43577">MQRHTIAPRENWQGAVEEQGLIWHSDADGPYWDESAYYSFTLDEIERFEEASEAVYQLFLEAGDWIVGHSDVLEQFGIPDYCHKAIRAAWKDEPPALNYGRFDFGYTGDGDPKLFEFNCDTPTSMLEAAVVQWDWKEACFPELDQYNSLHEKLIGRWAAIRSRLPGQRVWFTHVADAAHEDTITTTYMRDLASQAGLETHAVLIDDIGVDAKGRIVDREDQLISAIFKLYPWEWIVRESYAQDVIRHLPTTFWIEPIWKMLWSNKAILQVLWAMFPGHPNLLAASVVRERIGDSYVAKPFLAREGANIEVVRHGETLARSLGEYRDGLTMYQELYPMRDFGNGYPVLGCWVVDGVAAGMGIREDGLITGNRARFVPHVIRG</sequence>
<organism evidence="7 9">
    <name type="scientific">Sphingomonas koreensis</name>
    <dbReference type="NCBI Taxonomy" id="93064"/>
    <lineage>
        <taxon>Bacteria</taxon>
        <taxon>Pseudomonadati</taxon>
        <taxon>Pseudomonadota</taxon>
        <taxon>Alphaproteobacteria</taxon>
        <taxon>Sphingomonadales</taxon>
        <taxon>Sphingomonadaceae</taxon>
        <taxon>Sphingomonas</taxon>
    </lineage>
</organism>
<dbReference type="KEGG" id="skr:BRX40_11415"/>
<dbReference type="STRING" id="93064.BRX40_11415"/>
<evidence type="ECO:0000259" key="6">
    <source>
        <dbReference type="Pfam" id="PF03738"/>
    </source>
</evidence>
<protein>
    <submittedName>
        <fullName evidence="7 8">Glutathionylspermidine synthase</fullName>
    </submittedName>
</protein>
<proteinExistence type="predicted"/>
<dbReference type="GO" id="GO:0046872">
    <property type="term" value="F:metal ion binding"/>
    <property type="evidence" value="ECO:0007669"/>
    <property type="project" value="UniProtKB-KW"/>
</dbReference>
<evidence type="ECO:0000256" key="2">
    <source>
        <dbReference type="ARBA" id="ARBA00022723"/>
    </source>
</evidence>
<dbReference type="GO" id="GO:0016874">
    <property type="term" value="F:ligase activity"/>
    <property type="evidence" value="ECO:0007669"/>
    <property type="project" value="UniProtKB-KW"/>
</dbReference>
<accession>A0A1L6JAR1</accession>
<dbReference type="AlphaFoldDB" id="A0A1L6JAR1"/>
<dbReference type="SUPFAM" id="SSF52440">
    <property type="entry name" value="PreATP-grasp domain"/>
    <property type="match status" value="1"/>
</dbReference>
<evidence type="ECO:0000313" key="8">
    <source>
        <dbReference type="EMBL" id="RSV04212.1"/>
    </source>
</evidence>
<evidence type="ECO:0000256" key="5">
    <source>
        <dbReference type="ARBA" id="ARBA00022842"/>
    </source>
</evidence>
<dbReference type="Gene3D" id="3.30.1490.330">
    <property type="match status" value="1"/>
</dbReference>